<organism evidence="11 12">
    <name type="scientific">Cardiosporidium cionae</name>
    <dbReference type="NCBI Taxonomy" id="476202"/>
    <lineage>
        <taxon>Eukaryota</taxon>
        <taxon>Sar</taxon>
        <taxon>Alveolata</taxon>
        <taxon>Apicomplexa</taxon>
        <taxon>Aconoidasida</taxon>
        <taxon>Nephromycida</taxon>
        <taxon>Cardiosporidium</taxon>
    </lineage>
</organism>
<proteinExistence type="inferred from homology"/>
<feature type="domain" description="Adenosine deaminase" evidence="10">
    <location>
        <begin position="20"/>
        <end position="378"/>
    </location>
</feature>
<accession>A0ABQ7JDY7</accession>
<comment type="similarity">
    <text evidence="3">Belongs to the metallo-dependent hydrolases superfamily. Adenosine and AMP deaminases family.</text>
</comment>
<comment type="caution">
    <text evidence="11">The sequence shown here is derived from an EMBL/GenBank/DDBJ whole genome shotgun (WGS) entry which is preliminary data.</text>
</comment>
<evidence type="ECO:0000313" key="11">
    <source>
        <dbReference type="EMBL" id="KAF8821860.1"/>
    </source>
</evidence>
<name>A0ABQ7JDY7_9APIC</name>
<comment type="catalytic activity">
    <reaction evidence="9">
        <text>N(6)-methyl-AMP + H2O + H(+) = IMP + methylamine</text>
        <dbReference type="Rhea" id="RHEA:16001"/>
        <dbReference type="ChEBI" id="CHEBI:15377"/>
        <dbReference type="ChEBI" id="CHEBI:15378"/>
        <dbReference type="ChEBI" id="CHEBI:58053"/>
        <dbReference type="ChEBI" id="CHEBI:59338"/>
        <dbReference type="ChEBI" id="CHEBI:144842"/>
    </reaction>
    <physiologicalReaction direction="left-to-right" evidence="9">
        <dbReference type="Rhea" id="RHEA:16002"/>
    </physiologicalReaction>
</comment>
<evidence type="ECO:0000256" key="4">
    <source>
        <dbReference type="ARBA" id="ARBA00022723"/>
    </source>
</evidence>
<dbReference type="InterPro" id="IPR032466">
    <property type="entry name" value="Metal_Hydrolase"/>
</dbReference>
<dbReference type="Gene3D" id="3.20.20.140">
    <property type="entry name" value="Metal-dependent hydrolases"/>
    <property type="match status" value="1"/>
</dbReference>
<sequence>MRMPEAANDRMRKQVLDLKKVELHAHLFGSIRRATLIKLKETAKKRAVTQADSTNNDAANYLEQIQNCNRESGSNSTQVADLNSKFDSLDSAFQYFKLVYELVDNSAIISTILEEVLYDFHKDSVVYLELRTTLKNIPQADITHESYAALLVAAIKKAESNYDMTVSFLLAVRLLLSIDRQKVIDEGSAQKELDDVLRIAELYNDYVVGIDIAGNPKKGNLLHLLPLIQSSILDPYSHFYRKLKVTIHTAEVENAEETNAILLLLPHRLGHACFLTKEQREFVCEHSIPVELCPTSNVAMMELETIKDHHFGLYFYDQNYTSLCICTDDIGLFETSLTEELLKIADAFQLSIKNLKDLQIESMRAAFCQDTVKQKILKTHFT</sequence>
<evidence type="ECO:0000256" key="5">
    <source>
        <dbReference type="ARBA" id="ARBA00022726"/>
    </source>
</evidence>
<comment type="pathway">
    <text evidence="2">Purine metabolism; purine nucleoside salvage.</text>
</comment>
<evidence type="ECO:0000313" key="12">
    <source>
        <dbReference type="Proteomes" id="UP000823046"/>
    </source>
</evidence>
<gene>
    <name evidence="11" type="ORF">IE077_004262</name>
</gene>
<protein>
    <submittedName>
        <fullName evidence="11">Adenosine/AMP deaminase domain-containing protein</fullName>
    </submittedName>
</protein>
<keyword evidence="8" id="KW-0546">Nucleotide metabolism</keyword>
<evidence type="ECO:0000256" key="6">
    <source>
        <dbReference type="ARBA" id="ARBA00022801"/>
    </source>
</evidence>
<keyword evidence="12" id="KW-1185">Reference proteome</keyword>
<comment type="cofactor">
    <cofactor evidence="1">
        <name>Zn(2+)</name>
        <dbReference type="ChEBI" id="CHEBI:29105"/>
    </cofactor>
</comment>
<keyword evidence="5" id="KW-0660">Purine salvage</keyword>
<evidence type="ECO:0000256" key="2">
    <source>
        <dbReference type="ARBA" id="ARBA00005058"/>
    </source>
</evidence>
<dbReference type="InterPro" id="IPR001365">
    <property type="entry name" value="A_deaminase_dom"/>
</dbReference>
<dbReference type="SUPFAM" id="SSF51556">
    <property type="entry name" value="Metallo-dependent hydrolases"/>
    <property type="match status" value="1"/>
</dbReference>
<keyword evidence="7" id="KW-0862">Zinc</keyword>
<reference evidence="11 12" key="1">
    <citation type="journal article" date="2020" name="bioRxiv">
        <title>Metabolic contributions of an alphaproteobacterial endosymbiont in the apicomplexan Cardiosporidium cionae.</title>
        <authorList>
            <person name="Hunter E.S."/>
            <person name="Paight C.J."/>
            <person name="Lane C.E."/>
        </authorList>
    </citation>
    <scope>NUCLEOTIDE SEQUENCE [LARGE SCALE GENOMIC DNA]</scope>
    <source>
        <strain evidence="11">ESH_2018</strain>
    </source>
</reference>
<evidence type="ECO:0000256" key="1">
    <source>
        <dbReference type="ARBA" id="ARBA00001947"/>
    </source>
</evidence>
<dbReference type="InterPro" id="IPR006330">
    <property type="entry name" value="Ado/ade_deaminase"/>
</dbReference>
<evidence type="ECO:0000256" key="9">
    <source>
        <dbReference type="ARBA" id="ARBA00048787"/>
    </source>
</evidence>
<dbReference type="Pfam" id="PF00962">
    <property type="entry name" value="A_deaminase"/>
    <property type="match status" value="1"/>
</dbReference>
<dbReference type="Proteomes" id="UP000823046">
    <property type="component" value="Unassembled WGS sequence"/>
</dbReference>
<keyword evidence="6" id="KW-0378">Hydrolase</keyword>
<evidence type="ECO:0000256" key="7">
    <source>
        <dbReference type="ARBA" id="ARBA00022833"/>
    </source>
</evidence>
<evidence type="ECO:0000256" key="3">
    <source>
        <dbReference type="ARBA" id="ARBA00006676"/>
    </source>
</evidence>
<dbReference type="PANTHER" id="PTHR11409">
    <property type="entry name" value="ADENOSINE DEAMINASE"/>
    <property type="match status" value="1"/>
</dbReference>
<evidence type="ECO:0000259" key="10">
    <source>
        <dbReference type="Pfam" id="PF00962"/>
    </source>
</evidence>
<dbReference type="PANTHER" id="PTHR11409:SF42">
    <property type="entry name" value="ADENOSINE DEAMINASE-LIKE PROTEIN"/>
    <property type="match status" value="1"/>
</dbReference>
<dbReference type="EMBL" id="JADAQX010000117">
    <property type="protein sequence ID" value="KAF8821860.1"/>
    <property type="molecule type" value="Genomic_DNA"/>
</dbReference>
<keyword evidence="4" id="KW-0479">Metal-binding</keyword>
<evidence type="ECO:0000256" key="8">
    <source>
        <dbReference type="ARBA" id="ARBA00023080"/>
    </source>
</evidence>